<dbReference type="RefSeq" id="WP_104507957.1">
    <property type="nucleotide sequence ID" value="NZ_JACIGC010000002.1"/>
</dbReference>
<sequence length="348" mass="37585">MTSEYYNQDVHGPFDLFDAGDLELESGGKLRGLKLAYATFGKLNAEKSNAILFPTWYSGTSKILELAYVGPGRALDTDKYFIILVNQIGNGLSSSPSNTPAPFNAAAFPQISIGDDVRAQYRLVTEHFGIKRLALVLGGSMGAQQSWEWAARYPDAVARVAPIAGTARETAHNRLLAQTFIEAITNDPAFDDGWYADGAVHRGLRAHARVFAASGFTQKLFNTRGWAGLGFTDTEDFVAGFVENHFLPQDPNNLILLARKWRDADVSRLAGGDLAAALGRIKAKTAVIATDEDVFFPLEDIEAEQKLVPGSALKRVSSVWGHLALFGVDPAWNSAVDAILSGLLATPA</sequence>
<dbReference type="NCBIfam" id="NF005757">
    <property type="entry name" value="PRK07581.1"/>
    <property type="match status" value="1"/>
</dbReference>
<dbReference type="Proteomes" id="UP000239089">
    <property type="component" value="Unassembled WGS sequence"/>
</dbReference>
<comment type="caution">
    <text evidence="3">The sequence shown here is derived from an EMBL/GenBank/DDBJ whole genome shotgun (WGS) entry which is preliminary data.</text>
</comment>
<keyword evidence="4" id="KW-1185">Reference proteome</keyword>
<evidence type="ECO:0000313" key="3">
    <source>
        <dbReference type="EMBL" id="PPQ30837.1"/>
    </source>
</evidence>
<gene>
    <name evidence="3" type="ORF">CCR94_11270</name>
</gene>
<feature type="active site" evidence="1">
    <location>
        <position position="322"/>
    </location>
</feature>
<feature type="domain" description="AB hydrolase-1" evidence="2">
    <location>
        <begin position="73"/>
        <end position="326"/>
    </location>
</feature>
<dbReference type="InterPro" id="IPR000073">
    <property type="entry name" value="AB_hydrolase_1"/>
</dbReference>
<proteinExistence type="predicted"/>
<dbReference type="Pfam" id="PF00561">
    <property type="entry name" value="Abhydrolase_1"/>
    <property type="match status" value="1"/>
</dbReference>
<dbReference type="EMBL" id="NHSJ01000071">
    <property type="protein sequence ID" value="PPQ30837.1"/>
    <property type="molecule type" value="Genomic_DNA"/>
</dbReference>
<dbReference type="PANTHER" id="PTHR32268:SF15">
    <property type="entry name" value="HOMOSERINE ACETYLTRANSFERASE FAMILY PROTEIN (AFU_ORTHOLOGUE AFUA_1G15350)"/>
    <property type="match status" value="1"/>
</dbReference>
<evidence type="ECO:0000256" key="1">
    <source>
        <dbReference type="PIRSR" id="PIRSR000443-1"/>
    </source>
</evidence>
<accession>A0A2S6N8B0</accession>
<dbReference type="PANTHER" id="PTHR32268">
    <property type="entry name" value="HOMOSERINE O-ACETYLTRANSFERASE"/>
    <property type="match status" value="1"/>
</dbReference>
<protein>
    <recommendedName>
        <fullName evidence="2">AB hydrolase-1 domain-containing protein</fullName>
    </recommendedName>
</protein>
<dbReference type="AlphaFoldDB" id="A0A2S6N8B0"/>
<dbReference type="InterPro" id="IPR008220">
    <property type="entry name" value="HAT_MetX-like"/>
</dbReference>
<organism evidence="3 4">
    <name type="scientific">Rhodoblastus sphagnicola</name>
    <dbReference type="NCBI Taxonomy" id="333368"/>
    <lineage>
        <taxon>Bacteria</taxon>
        <taxon>Pseudomonadati</taxon>
        <taxon>Pseudomonadota</taxon>
        <taxon>Alphaproteobacteria</taxon>
        <taxon>Hyphomicrobiales</taxon>
        <taxon>Rhodoblastaceae</taxon>
        <taxon>Rhodoblastus</taxon>
    </lineage>
</organism>
<dbReference type="Gene3D" id="3.40.50.1820">
    <property type="entry name" value="alpha/beta hydrolase"/>
    <property type="match status" value="1"/>
</dbReference>
<feature type="active site" evidence="1">
    <location>
        <position position="293"/>
    </location>
</feature>
<evidence type="ECO:0000313" key="4">
    <source>
        <dbReference type="Proteomes" id="UP000239089"/>
    </source>
</evidence>
<reference evidence="3 4" key="1">
    <citation type="journal article" date="2018" name="Arch. Microbiol.">
        <title>New insights into the metabolic potential of the phototrophic purple bacterium Rhodopila globiformis DSM 161(T) from its draft genome sequence and evidence for a vanadium-dependent nitrogenase.</title>
        <authorList>
            <person name="Imhoff J.F."/>
            <person name="Rahn T."/>
            <person name="Kunzel S."/>
            <person name="Neulinger S.C."/>
        </authorList>
    </citation>
    <scope>NUCLEOTIDE SEQUENCE [LARGE SCALE GENOMIC DNA]</scope>
    <source>
        <strain evidence="3 4">DSM 16996</strain>
    </source>
</reference>
<dbReference type="OrthoDB" id="9800754at2"/>
<dbReference type="GO" id="GO:0016747">
    <property type="term" value="F:acyltransferase activity, transferring groups other than amino-acyl groups"/>
    <property type="evidence" value="ECO:0007669"/>
    <property type="project" value="InterPro"/>
</dbReference>
<evidence type="ECO:0000259" key="2">
    <source>
        <dbReference type="Pfam" id="PF00561"/>
    </source>
</evidence>
<name>A0A2S6N8B0_9HYPH</name>
<dbReference type="SUPFAM" id="SSF53474">
    <property type="entry name" value="alpha/beta-Hydrolases"/>
    <property type="match status" value="1"/>
</dbReference>
<dbReference type="PIRSF" id="PIRSF000443">
    <property type="entry name" value="Homoser_Ac_trans"/>
    <property type="match status" value="1"/>
</dbReference>
<feature type="active site" description="Nucleophile" evidence="1">
    <location>
        <position position="140"/>
    </location>
</feature>
<dbReference type="InterPro" id="IPR029058">
    <property type="entry name" value="AB_hydrolase_fold"/>
</dbReference>